<dbReference type="Proteomes" id="UP001066276">
    <property type="component" value="Chromosome 9"/>
</dbReference>
<keyword evidence="2" id="KW-1185">Reference proteome</keyword>
<accession>A0AAV7N2M0</accession>
<evidence type="ECO:0000313" key="1">
    <source>
        <dbReference type="EMBL" id="KAJ1110266.1"/>
    </source>
</evidence>
<evidence type="ECO:0000313" key="2">
    <source>
        <dbReference type="Proteomes" id="UP001066276"/>
    </source>
</evidence>
<organism evidence="1 2">
    <name type="scientific">Pleurodeles waltl</name>
    <name type="common">Iberian ribbed newt</name>
    <dbReference type="NCBI Taxonomy" id="8319"/>
    <lineage>
        <taxon>Eukaryota</taxon>
        <taxon>Metazoa</taxon>
        <taxon>Chordata</taxon>
        <taxon>Craniata</taxon>
        <taxon>Vertebrata</taxon>
        <taxon>Euteleostomi</taxon>
        <taxon>Amphibia</taxon>
        <taxon>Batrachia</taxon>
        <taxon>Caudata</taxon>
        <taxon>Salamandroidea</taxon>
        <taxon>Salamandridae</taxon>
        <taxon>Pleurodelinae</taxon>
        <taxon>Pleurodeles</taxon>
    </lineage>
</organism>
<comment type="caution">
    <text evidence="1">The sequence shown here is derived from an EMBL/GenBank/DDBJ whole genome shotgun (WGS) entry which is preliminary data.</text>
</comment>
<gene>
    <name evidence="1" type="ORF">NDU88_007621</name>
</gene>
<dbReference type="EMBL" id="JANPWB010000013">
    <property type="protein sequence ID" value="KAJ1110266.1"/>
    <property type="molecule type" value="Genomic_DNA"/>
</dbReference>
<dbReference type="AlphaFoldDB" id="A0AAV7N2M0"/>
<reference evidence="1" key="1">
    <citation type="journal article" date="2022" name="bioRxiv">
        <title>Sequencing and chromosome-scale assembly of the giantPleurodeles waltlgenome.</title>
        <authorList>
            <person name="Brown T."/>
            <person name="Elewa A."/>
            <person name="Iarovenko S."/>
            <person name="Subramanian E."/>
            <person name="Araus A.J."/>
            <person name="Petzold A."/>
            <person name="Susuki M."/>
            <person name="Suzuki K.-i.T."/>
            <person name="Hayashi T."/>
            <person name="Toyoda A."/>
            <person name="Oliveira C."/>
            <person name="Osipova E."/>
            <person name="Leigh N.D."/>
            <person name="Simon A."/>
            <person name="Yun M.H."/>
        </authorList>
    </citation>
    <scope>NUCLEOTIDE SEQUENCE</scope>
    <source>
        <strain evidence="1">20211129_DDA</strain>
        <tissue evidence="1">Liver</tissue>
    </source>
</reference>
<proteinExistence type="predicted"/>
<sequence length="138" mass="14722">MTRSACLALHRQSRAFFLNVRLSRRSLLRSASRFNAFPQKSSASTDASLRCPSLWSSFLLVVSGSALSTGCIKQLISIGMSNCCAAADTVRAERSARGAAVVPGGRGCRAPSVLYFLARGPKVGMGLRRVLGAARPQY</sequence>
<protein>
    <submittedName>
        <fullName evidence="1">Uncharacterized protein</fullName>
    </submittedName>
</protein>
<name>A0AAV7N2M0_PLEWA</name>